<protein>
    <submittedName>
        <fullName evidence="2">Uncharacterized protein</fullName>
    </submittedName>
</protein>
<gene>
    <name evidence="2" type="ORF">NDU88_002170</name>
</gene>
<feature type="region of interest" description="Disordered" evidence="1">
    <location>
        <begin position="41"/>
        <end position="129"/>
    </location>
</feature>
<keyword evidence="3" id="KW-1185">Reference proteome</keyword>
<feature type="compositionally biased region" description="Basic and acidic residues" evidence="1">
    <location>
        <begin position="88"/>
        <end position="97"/>
    </location>
</feature>
<proteinExistence type="predicted"/>
<evidence type="ECO:0000256" key="1">
    <source>
        <dbReference type="SAM" id="MobiDB-lite"/>
    </source>
</evidence>
<dbReference type="EMBL" id="JANPWB010000014">
    <property type="protein sequence ID" value="KAJ1097041.1"/>
    <property type="molecule type" value="Genomic_DNA"/>
</dbReference>
<feature type="region of interest" description="Disordered" evidence="1">
    <location>
        <begin position="151"/>
        <end position="185"/>
    </location>
</feature>
<evidence type="ECO:0000313" key="2">
    <source>
        <dbReference type="EMBL" id="KAJ1097041.1"/>
    </source>
</evidence>
<accession>A0AAV7LZR4</accession>
<sequence length="185" mass="21262">MNSNYAIQLTLRLQEHTYHLDQCDPKLTQLKVEHRRYGTTVPGGIVGSGQVYPDIDFKSTKSSPGKSADFSEIDRKDGRNQQSTGAEETMRNKDDKVGSSATPLATPCGTDRRRRGKQTGHALGRAWPSTTEIKDRVDYLFCLDRKRQAEKRVELYKPEREPGKQERNKKEQRERQQRKKTGRKL</sequence>
<dbReference type="Proteomes" id="UP001066276">
    <property type="component" value="Chromosome 10"/>
</dbReference>
<comment type="caution">
    <text evidence="2">The sequence shown here is derived from an EMBL/GenBank/DDBJ whole genome shotgun (WGS) entry which is preliminary data.</text>
</comment>
<dbReference type="AlphaFoldDB" id="A0AAV7LZR4"/>
<name>A0AAV7LZR4_PLEWA</name>
<reference evidence="2" key="1">
    <citation type="journal article" date="2022" name="bioRxiv">
        <title>Sequencing and chromosome-scale assembly of the giantPleurodeles waltlgenome.</title>
        <authorList>
            <person name="Brown T."/>
            <person name="Elewa A."/>
            <person name="Iarovenko S."/>
            <person name="Subramanian E."/>
            <person name="Araus A.J."/>
            <person name="Petzold A."/>
            <person name="Susuki M."/>
            <person name="Suzuki K.-i.T."/>
            <person name="Hayashi T."/>
            <person name="Toyoda A."/>
            <person name="Oliveira C."/>
            <person name="Osipova E."/>
            <person name="Leigh N.D."/>
            <person name="Simon A."/>
            <person name="Yun M.H."/>
        </authorList>
    </citation>
    <scope>NUCLEOTIDE SEQUENCE</scope>
    <source>
        <strain evidence="2">20211129_DDA</strain>
        <tissue evidence="2">Liver</tissue>
    </source>
</reference>
<feature type="compositionally biased region" description="Basic and acidic residues" evidence="1">
    <location>
        <begin position="151"/>
        <end position="175"/>
    </location>
</feature>
<feature type="compositionally biased region" description="Basic residues" evidence="1">
    <location>
        <begin position="176"/>
        <end position="185"/>
    </location>
</feature>
<evidence type="ECO:0000313" key="3">
    <source>
        <dbReference type="Proteomes" id="UP001066276"/>
    </source>
</evidence>
<organism evidence="2 3">
    <name type="scientific">Pleurodeles waltl</name>
    <name type="common">Iberian ribbed newt</name>
    <dbReference type="NCBI Taxonomy" id="8319"/>
    <lineage>
        <taxon>Eukaryota</taxon>
        <taxon>Metazoa</taxon>
        <taxon>Chordata</taxon>
        <taxon>Craniata</taxon>
        <taxon>Vertebrata</taxon>
        <taxon>Euteleostomi</taxon>
        <taxon>Amphibia</taxon>
        <taxon>Batrachia</taxon>
        <taxon>Caudata</taxon>
        <taxon>Salamandroidea</taxon>
        <taxon>Salamandridae</taxon>
        <taxon>Pleurodelinae</taxon>
        <taxon>Pleurodeles</taxon>
    </lineage>
</organism>